<keyword evidence="2 3" id="KW-0732">Signal</keyword>
<proteinExistence type="inferred from homology"/>
<feature type="signal peptide" evidence="3">
    <location>
        <begin position="1"/>
        <end position="18"/>
    </location>
</feature>
<dbReference type="Proteomes" id="UP000198512">
    <property type="component" value="Unassembled WGS sequence"/>
</dbReference>
<name>A0ABY1B7B5_9PSED</name>
<protein>
    <submittedName>
        <fullName evidence="5">Polar amino acid transport system substrate-binding protein</fullName>
    </submittedName>
</protein>
<dbReference type="PANTHER" id="PTHR35936">
    <property type="entry name" value="MEMBRANE-BOUND LYTIC MUREIN TRANSGLYCOSYLASE F"/>
    <property type="match status" value="1"/>
</dbReference>
<accession>A0ABY1B7B5</accession>
<evidence type="ECO:0000256" key="3">
    <source>
        <dbReference type="SAM" id="SignalP"/>
    </source>
</evidence>
<dbReference type="SMART" id="SM00062">
    <property type="entry name" value="PBPb"/>
    <property type="match status" value="1"/>
</dbReference>
<evidence type="ECO:0000256" key="1">
    <source>
        <dbReference type="ARBA" id="ARBA00010333"/>
    </source>
</evidence>
<keyword evidence="6" id="KW-1185">Reference proteome</keyword>
<dbReference type="SUPFAM" id="SSF53850">
    <property type="entry name" value="Periplasmic binding protein-like II"/>
    <property type="match status" value="1"/>
</dbReference>
<evidence type="ECO:0000256" key="2">
    <source>
        <dbReference type="ARBA" id="ARBA00022729"/>
    </source>
</evidence>
<dbReference type="InterPro" id="IPR001638">
    <property type="entry name" value="Solute-binding_3/MltF_N"/>
</dbReference>
<dbReference type="EMBL" id="FOFP01000003">
    <property type="protein sequence ID" value="SEQ12959.1"/>
    <property type="molecule type" value="Genomic_DNA"/>
</dbReference>
<sequence length="254" mass="28409">MSPLFALPLLLVVAWANAETVLRADYRDRPPEMQSVDGTPVGPLIDILNQAARHVGARVEWRHAPFIRSIEDLKSGRIDLVPRVLDTAERHAYIHYLPSIGVQQLSVRFIVPPGQEQRIGDYADLQGLTIGTKRGTAYFEPFDSDGLLSKVVVTDDYLLAGMFRAGRLDVMAVLDAPAIEVQFKALGFDDYRYAAYRHDQSILNYYGASLALYQGERGLLYERLGQELARMRDSGEIAAIYRQHELPSPVPSVP</sequence>
<organism evidence="5 6">
    <name type="scientific">Pseudomonas cuatrocienegasensis</name>
    <dbReference type="NCBI Taxonomy" id="543360"/>
    <lineage>
        <taxon>Bacteria</taxon>
        <taxon>Pseudomonadati</taxon>
        <taxon>Pseudomonadota</taxon>
        <taxon>Gammaproteobacteria</taxon>
        <taxon>Pseudomonadales</taxon>
        <taxon>Pseudomonadaceae</taxon>
        <taxon>Pseudomonas</taxon>
    </lineage>
</organism>
<comment type="caution">
    <text evidence="5">The sequence shown here is derived from an EMBL/GenBank/DDBJ whole genome shotgun (WGS) entry which is preliminary data.</text>
</comment>
<dbReference type="Pfam" id="PF00497">
    <property type="entry name" value="SBP_bac_3"/>
    <property type="match status" value="1"/>
</dbReference>
<dbReference type="Gene3D" id="3.40.190.10">
    <property type="entry name" value="Periplasmic binding protein-like II"/>
    <property type="match status" value="2"/>
</dbReference>
<evidence type="ECO:0000313" key="6">
    <source>
        <dbReference type="Proteomes" id="UP000198512"/>
    </source>
</evidence>
<evidence type="ECO:0000259" key="4">
    <source>
        <dbReference type="SMART" id="SM00062"/>
    </source>
</evidence>
<dbReference type="RefSeq" id="WP_069516581.1">
    <property type="nucleotide sequence ID" value="NZ_FOFP01000003.1"/>
</dbReference>
<dbReference type="PANTHER" id="PTHR35936:SF17">
    <property type="entry name" value="ARGININE-BINDING EXTRACELLULAR PROTEIN ARTP"/>
    <property type="match status" value="1"/>
</dbReference>
<feature type="chain" id="PRO_5045777851" evidence="3">
    <location>
        <begin position="19"/>
        <end position="254"/>
    </location>
</feature>
<reference evidence="5 6" key="1">
    <citation type="submission" date="2016-10" db="EMBL/GenBank/DDBJ databases">
        <authorList>
            <person name="Varghese N."/>
            <person name="Submissions S."/>
        </authorList>
    </citation>
    <scope>NUCLEOTIDE SEQUENCE [LARGE SCALE GENOMIC DNA]</scope>
    <source>
        <strain evidence="5 6">CIP 109853</strain>
    </source>
</reference>
<gene>
    <name evidence="5" type="ORF">SAMN05216600_103362</name>
</gene>
<evidence type="ECO:0000313" key="5">
    <source>
        <dbReference type="EMBL" id="SEQ12959.1"/>
    </source>
</evidence>
<comment type="similarity">
    <text evidence="1">Belongs to the bacterial solute-binding protein 3 family.</text>
</comment>
<feature type="domain" description="Solute-binding protein family 3/N-terminal" evidence="4">
    <location>
        <begin position="21"/>
        <end position="248"/>
    </location>
</feature>